<dbReference type="Pfam" id="PF00931">
    <property type="entry name" value="NB-ARC"/>
    <property type="match status" value="1"/>
</dbReference>
<dbReference type="InterPro" id="IPR008808">
    <property type="entry name" value="Powdery_mildew-R_dom"/>
</dbReference>
<dbReference type="InterPro" id="IPR036388">
    <property type="entry name" value="WH-like_DNA-bd_sf"/>
</dbReference>
<feature type="domain" description="RPW8" evidence="4">
    <location>
        <begin position="1"/>
        <end position="155"/>
    </location>
</feature>
<dbReference type="Gene3D" id="3.80.10.10">
    <property type="entry name" value="Ribonuclease Inhibitor"/>
    <property type="match status" value="1"/>
</dbReference>
<evidence type="ECO:0000256" key="2">
    <source>
        <dbReference type="ARBA" id="ARBA00022737"/>
    </source>
</evidence>
<evidence type="ECO:0000259" key="4">
    <source>
        <dbReference type="PROSITE" id="PS51153"/>
    </source>
</evidence>
<proteinExistence type="inferred from homology"/>
<dbReference type="GO" id="GO:0006952">
    <property type="term" value="P:defense response"/>
    <property type="evidence" value="ECO:0007669"/>
    <property type="project" value="UniProtKB-KW"/>
</dbReference>
<dbReference type="SUPFAM" id="SSF52540">
    <property type="entry name" value="P-loop containing nucleoside triphosphate hydrolases"/>
    <property type="match status" value="1"/>
</dbReference>
<dbReference type="PROSITE" id="PS51153">
    <property type="entry name" value="RPW8"/>
    <property type="match status" value="1"/>
</dbReference>
<name>A0A2N9GZU6_FAGSY</name>
<dbReference type="Pfam" id="PF05659">
    <property type="entry name" value="RPW8"/>
    <property type="match status" value="1"/>
</dbReference>
<dbReference type="Gene3D" id="1.10.8.430">
    <property type="entry name" value="Helical domain of apoptotic protease-activating factors"/>
    <property type="match status" value="1"/>
</dbReference>
<reference evidence="5" key="1">
    <citation type="submission" date="2018-02" db="EMBL/GenBank/DDBJ databases">
        <authorList>
            <person name="Cohen D.B."/>
            <person name="Kent A.D."/>
        </authorList>
    </citation>
    <scope>NUCLEOTIDE SEQUENCE</scope>
</reference>
<protein>
    <recommendedName>
        <fullName evidence="4">RPW8 domain-containing protein</fullName>
    </recommendedName>
</protein>
<dbReference type="PANTHER" id="PTHR36766">
    <property type="entry name" value="PLANT BROAD-SPECTRUM MILDEW RESISTANCE PROTEIN RPW8"/>
    <property type="match status" value="1"/>
</dbReference>
<dbReference type="InterPro" id="IPR032675">
    <property type="entry name" value="LRR_dom_sf"/>
</dbReference>
<keyword evidence="2" id="KW-0677">Repeat</keyword>
<organism evidence="5">
    <name type="scientific">Fagus sylvatica</name>
    <name type="common">Beechnut</name>
    <dbReference type="NCBI Taxonomy" id="28930"/>
    <lineage>
        <taxon>Eukaryota</taxon>
        <taxon>Viridiplantae</taxon>
        <taxon>Streptophyta</taxon>
        <taxon>Embryophyta</taxon>
        <taxon>Tracheophyta</taxon>
        <taxon>Spermatophyta</taxon>
        <taxon>Magnoliopsida</taxon>
        <taxon>eudicotyledons</taxon>
        <taxon>Gunneridae</taxon>
        <taxon>Pentapetalae</taxon>
        <taxon>rosids</taxon>
        <taxon>fabids</taxon>
        <taxon>Fagales</taxon>
        <taxon>Fagaceae</taxon>
        <taxon>Fagus</taxon>
    </lineage>
</organism>
<dbReference type="SUPFAM" id="SSF52058">
    <property type="entry name" value="L domain-like"/>
    <property type="match status" value="1"/>
</dbReference>
<dbReference type="PANTHER" id="PTHR36766:SF3">
    <property type="entry name" value="RPW8 DOMAIN-CONTAINING PROTEIN"/>
    <property type="match status" value="1"/>
</dbReference>
<dbReference type="AlphaFoldDB" id="A0A2N9GZU6"/>
<dbReference type="PRINTS" id="PR00364">
    <property type="entry name" value="DISEASERSIST"/>
</dbReference>
<sequence>MAVALVTGSVVGAAFGEVFALLHETVANVVSQALMFKSILERLKSTLDGLAPVVEEIRRLNKSLDHPENETKSLIKQMEKGEKLVRKCLKVKRWNYCFKAHYASELQELDEAIVRFCQVDMIVQNTRNGLKTLVGVNLILEKIDKNLDMKKKHGVLSCAVPRPPDFTVGLDLPLKELKTLLLKKEVPLLLLTALGGCGKTTLVKMLCSDEEIKGIYMDNIFFVNVSKNPNLKVIVQKLFSHKGDDRPEFQSDEDAINQLEQLLNQIGPNPILLILDDVWPGSVSLIEKFQFNIPNYKIVVTSRTAFPRFRFIYNLNPLNHEDAMILFRRSAALQDGSSDIPEEDIEKIVRRCGGFPIVLKVIGGSLCGQPEVVWRSRLKKWSDGHSVFDSDTEAEQLALLQESLEFSADKVILKESFMDLGSFPEDQRIPATTLIDMWTELYEPIKDGVHAIANLHELSTRNLASLVMTRKDASEVDNYYNEDFVTQHDLLRDLAIHLSSRELIGQRQRLFVDINGNNLPEWWTEQKQQLINARLLSISTDESYSSSWCNIQAPKVEALVLNFQTRNYTLPKFVEKMDKLKVIIVTNYGFFPAQLSNFQLLGSLPNLKRIRLERVSIPSLSNVPVPLRSLKKISLFMCNIGQAFGNSTLQVSDSLLNLMEINIDYCNDLVELPAWLCDVVHLKKLSITNCHKLTTLPERIGKLVNLELLRLRSCTELSKLSDSIRSLHKLSILDISDCLSISKLPKHIGELSDLKELHMKGCLRLRNQLPESVIDLEQLKLVVCDEERAKLWEPIKEFFSNLKVMVVKEDINLNWLPKS</sequence>
<accession>A0A2N9GZU6</accession>
<dbReference type="Gene3D" id="3.40.50.300">
    <property type="entry name" value="P-loop containing nucleotide triphosphate hydrolases"/>
    <property type="match status" value="1"/>
</dbReference>
<evidence type="ECO:0000256" key="1">
    <source>
        <dbReference type="ARBA" id="ARBA00008894"/>
    </source>
</evidence>
<dbReference type="Gene3D" id="1.10.10.10">
    <property type="entry name" value="Winged helix-like DNA-binding domain superfamily/Winged helix DNA-binding domain"/>
    <property type="match status" value="1"/>
</dbReference>
<comment type="similarity">
    <text evidence="1">Belongs to the disease resistance NB-LRR family.</text>
</comment>
<keyword evidence="3" id="KW-0611">Plant defense</keyword>
<dbReference type="EMBL" id="OIVN01002613">
    <property type="protein sequence ID" value="SPD05073.1"/>
    <property type="molecule type" value="Genomic_DNA"/>
</dbReference>
<dbReference type="GO" id="GO:0043531">
    <property type="term" value="F:ADP binding"/>
    <property type="evidence" value="ECO:0007669"/>
    <property type="project" value="InterPro"/>
</dbReference>
<dbReference type="InterPro" id="IPR042197">
    <property type="entry name" value="Apaf_helical"/>
</dbReference>
<dbReference type="InterPro" id="IPR027417">
    <property type="entry name" value="P-loop_NTPase"/>
</dbReference>
<dbReference type="InterPro" id="IPR002182">
    <property type="entry name" value="NB-ARC"/>
</dbReference>
<evidence type="ECO:0000313" key="5">
    <source>
        <dbReference type="EMBL" id="SPD05073.1"/>
    </source>
</evidence>
<gene>
    <name evidence="5" type="ORF">FSB_LOCUS32955</name>
</gene>
<evidence type="ECO:0000256" key="3">
    <source>
        <dbReference type="ARBA" id="ARBA00022821"/>
    </source>
</evidence>